<dbReference type="OrthoDB" id="6321851at2"/>
<keyword evidence="2" id="KW-1133">Transmembrane helix</keyword>
<evidence type="ECO:0000313" key="3">
    <source>
        <dbReference type="EMBL" id="GAC14426.1"/>
    </source>
</evidence>
<protein>
    <submittedName>
        <fullName evidence="3">Uncharacterized protein</fullName>
    </submittedName>
</protein>
<comment type="caution">
    <text evidence="3">The sequence shown here is derived from an EMBL/GenBank/DDBJ whole genome shotgun (WGS) entry which is preliminary data.</text>
</comment>
<keyword evidence="4" id="KW-1185">Reference proteome</keyword>
<reference evidence="3 4" key="1">
    <citation type="journal article" date="2017" name="Antonie Van Leeuwenhoek">
        <title>Rhizobium rhizosphaerae sp. nov., a novel species isolated from rice rhizosphere.</title>
        <authorList>
            <person name="Zhao J.J."/>
            <person name="Zhang J."/>
            <person name="Zhang R.J."/>
            <person name="Zhang C.W."/>
            <person name="Yin H.Q."/>
            <person name="Zhang X.X."/>
        </authorList>
    </citation>
    <scope>NUCLEOTIDE SEQUENCE [LARGE SCALE GENOMIC DNA]</scope>
    <source>
        <strain evidence="3 4">E3</strain>
    </source>
</reference>
<feature type="compositionally biased region" description="Basic and acidic residues" evidence="1">
    <location>
        <begin position="15"/>
        <end position="42"/>
    </location>
</feature>
<gene>
    <name evidence="3" type="ORF">GLIP_1797</name>
</gene>
<feature type="transmembrane region" description="Helical" evidence="2">
    <location>
        <begin position="50"/>
        <end position="71"/>
    </location>
</feature>
<keyword evidence="2" id="KW-0472">Membrane</keyword>
<name>K6XRX0_9ALTE</name>
<accession>K6XRX0</accession>
<proteinExistence type="predicted"/>
<dbReference type="EMBL" id="BAEN01000036">
    <property type="protein sequence ID" value="GAC14426.1"/>
    <property type="molecule type" value="Genomic_DNA"/>
</dbReference>
<dbReference type="Proteomes" id="UP000006334">
    <property type="component" value="Unassembled WGS sequence"/>
</dbReference>
<dbReference type="eggNOG" id="COG2959">
    <property type="taxonomic scope" value="Bacteria"/>
</dbReference>
<organism evidence="3 4">
    <name type="scientific">Aliiglaciecola lipolytica E3</name>
    <dbReference type="NCBI Taxonomy" id="1127673"/>
    <lineage>
        <taxon>Bacteria</taxon>
        <taxon>Pseudomonadati</taxon>
        <taxon>Pseudomonadota</taxon>
        <taxon>Gammaproteobacteria</taxon>
        <taxon>Alteromonadales</taxon>
        <taxon>Alteromonadaceae</taxon>
        <taxon>Aliiglaciecola</taxon>
    </lineage>
</organism>
<dbReference type="AlphaFoldDB" id="K6XRX0"/>
<dbReference type="STRING" id="1127673.GLIP_1797"/>
<evidence type="ECO:0000256" key="1">
    <source>
        <dbReference type="SAM" id="MobiDB-lite"/>
    </source>
</evidence>
<sequence>MANERLDNDLPNIVLDKEDREAFQRARAKEKSKPQKNKEPNEGTKGGVSGFWLILVFIIAVGACGASYWLYQQKVQSDLALDNAISRVSELERRLSATGEEMDQSAGALRVTVSELTEKTDELWAQMDKLWASAWRRNQADITQLSDSVKQQNRETLKKLGVMESDFSTVSTNLVVLQEQLTQQANELAQLSTILAEVKTDSNNNAREVGDIQAKLVALDQVNGALTRRVAELEKWRRNAESTPSVP</sequence>
<keyword evidence="2" id="KW-0812">Transmembrane</keyword>
<evidence type="ECO:0000313" key="4">
    <source>
        <dbReference type="Proteomes" id="UP000006334"/>
    </source>
</evidence>
<evidence type="ECO:0000256" key="2">
    <source>
        <dbReference type="SAM" id="Phobius"/>
    </source>
</evidence>
<dbReference type="RefSeq" id="WP_008844242.1">
    <property type="nucleotide sequence ID" value="NZ_BAEN01000036.1"/>
</dbReference>
<feature type="region of interest" description="Disordered" evidence="1">
    <location>
        <begin position="1"/>
        <end position="43"/>
    </location>
</feature>